<protein>
    <submittedName>
        <fullName evidence="1">Uncharacterized protein</fullName>
    </submittedName>
</protein>
<dbReference type="EMBL" id="CP002217">
    <property type="protein sequence ID" value="ADN59358.1"/>
    <property type="molecule type" value="Genomic_DNA"/>
</dbReference>
<proteinExistence type="predicted"/>
<name>E1TD51_BURSG</name>
<dbReference type="STRING" id="640512.BC1003_3414"/>
<evidence type="ECO:0000313" key="1">
    <source>
        <dbReference type="EMBL" id="ADN59358.1"/>
    </source>
</evidence>
<dbReference type="AlphaFoldDB" id="E1TD51"/>
<gene>
    <name evidence="1" type="ordered locus">BC1003_3414</name>
</gene>
<reference evidence="1" key="1">
    <citation type="submission" date="2010-09" db="EMBL/GenBank/DDBJ databases">
        <title>Complete sequence of chromosome1 of Burkholderia sp. CCGE1003.</title>
        <authorList>
            <consortium name="US DOE Joint Genome Institute"/>
            <person name="Lucas S."/>
            <person name="Copeland A."/>
            <person name="Lapidus A."/>
            <person name="Cheng J.-F."/>
            <person name="Bruce D."/>
            <person name="Goodwin L."/>
            <person name="Pitluck S."/>
            <person name="Daligault H."/>
            <person name="Davenport K."/>
            <person name="Detter J.C."/>
            <person name="Han C."/>
            <person name="Tapia R."/>
            <person name="Land M."/>
            <person name="Hauser L."/>
            <person name="Jeffries C."/>
            <person name="Kyrpides N."/>
            <person name="Ivanova N."/>
            <person name="Ovchinnikova G."/>
            <person name="Martinez-Romero E."/>
            <person name="Rogel M.A."/>
            <person name="Auchtung J."/>
            <person name="Tiedje J.M."/>
            <person name="Woyke T."/>
        </authorList>
    </citation>
    <scope>NUCLEOTIDE SEQUENCE</scope>
    <source>
        <strain evidence="1">CCGE1003</strain>
    </source>
</reference>
<organism evidence="1">
    <name type="scientific">Burkholderia sp. (strain CCGE1003)</name>
    <dbReference type="NCBI Taxonomy" id="640512"/>
    <lineage>
        <taxon>Bacteria</taxon>
        <taxon>Pseudomonadati</taxon>
        <taxon>Pseudomonadota</taxon>
        <taxon>Betaproteobacteria</taxon>
        <taxon>Burkholderiales</taxon>
        <taxon>Burkholderiaceae</taxon>
        <taxon>Burkholderia</taxon>
    </lineage>
</organism>
<dbReference type="HOGENOM" id="CLU_3133365_0_0_4"/>
<dbReference type="KEGG" id="bgf:BC1003_3414"/>
<sequence>MMNAPLWATRAIQAYPDLNSTVVRADTVKQFSAAPLARRYHFPLSSRRI</sequence>
<accession>E1TD51</accession>